<dbReference type="NCBIfam" id="NF041926">
    <property type="entry name" value="QatD"/>
    <property type="match status" value="1"/>
</dbReference>
<dbReference type="Gene3D" id="3.20.20.140">
    <property type="entry name" value="Metal-dependent hydrolases"/>
    <property type="match status" value="1"/>
</dbReference>
<protein>
    <submittedName>
        <fullName evidence="5">TatD family hydrolase</fullName>
    </submittedName>
</protein>
<feature type="binding site" evidence="4">
    <location>
        <position position="7"/>
    </location>
    <ligand>
        <name>a divalent metal cation</name>
        <dbReference type="ChEBI" id="CHEBI:60240"/>
        <label>1</label>
    </ligand>
</feature>
<evidence type="ECO:0000256" key="4">
    <source>
        <dbReference type="PIRSR" id="PIRSR005902-1"/>
    </source>
</evidence>
<proteinExistence type="inferred from homology"/>
<dbReference type="RefSeq" id="WP_069535514.1">
    <property type="nucleotide sequence ID" value="NZ_CP097356.1"/>
</dbReference>
<accession>A0AA46UPM3</accession>
<dbReference type="CDD" id="cd01310">
    <property type="entry name" value="TatD_DNAse"/>
    <property type="match status" value="1"/>
</dbReference>
<keyword evidence="3 5" id="KW-0378">Hydrolase</keyword>
<evidence type="ECO:0000313" key="6">
    <source>
        <dbReference type="Proteomes" id="UP001163036"/>
    </source>
</evidence>
<dbReference type="PANTHER" id="PTHR46317">
    <property type="entry name" value="HYDROLASE OF PHP SUPERFAMILY-RELATED PROTEIN"/>
    <property type="match status" value="1"/>
</dbReference>
<dbReference type="SUPFAM" id="SSF51556">
    <property type="entry name" value="Metallo-dependent hydrolases"/>
    <property type="match status" value="1"/>
</dbReference>
<feature type="binding site" evidence="4">
    <location>
        <position position="5"/>
    </location>
    <ligand>
        <name>a divalent metal cation</name>
        <dbReference type="ChEBI" id="CHEBI:60240"/>
        <label>1</label>
    </ligand>
</feature>
<dbReference type="Proteomes" id="UP001163036">
    <property type="component" value="Chromosome 2"/>
</dbReference>
<reference evidence="5" key="1">
    <citation type="submission" date="2022-05" db="EMBL/GenBank/DDBJ databases">
        <title>Megaplasmid of Vibrio parahaemolyticus.</title>
        <authorList>
            <person name="Strauch E."/>
            <person name="Borowiak M."/>
        </authorList>
    </citation>
    <scope>NUCLEOTIDE SEQUENCE</scope>
    <source>
        <strain evidence="5">16-VB00198</strain>
    </source>
</reference>
<dbReference type="PIRSF" id="PIRSF005902">
    <property type="entry name" value="DNase_TatD"/>
    <property type="match status" value="1"/>
</dbReference>
<dbReference type="InterPro" id="IPR001130">
    <property type="entry name" value="TatD-like"/>
</dbReference>
<dbReference type="InterPro" id="IPR018228">
    <property type="entry name" value="DNase_TatD-rel_CS"/>
</dbReference>
<feature type="binding site" evidence="4">
    <location>
        <position position="122"/>
    </location>
    <ligand>
        <name>a divalent metal cation</name>
        <dbReference type="ChEBI" id="CHEBI:60240"/>
        <label>2</label>
    </ligand>
</feature>
<name>A0AA46UPM3_VIBPH</name>
<dbReference type="Pfam" id="PF01026">
    <property type="entry name" value="TatD_DNase"/>
    <property type="match status" value="1"/>
</dbReference>
<evidence type="ECO:0000256" key="3">
    <source>
        <dbReference type="ARBA" id="ARBA00022801"/>
    </source>
</evidence>
<dbReference type="EMBL" id="CP097356">
    <property type="protein sequence ID" value="UYV29279.1"/>
    <property type="molecule type" value="Genomic_DNA"/>
</dbReference>
<evidence type="ECO:0000313" key="5">
    <source>
        <dbReference type="EMBL" id="UYV29279.1"/>
    </source>
</evidence>
<comment type="similarity">
    <text evidence="1">Belongs to the metallo-dependent hydrolases superfamily. TatD-type hydrolase family.</text>
</comment>
<dbReference type="AlphaFoldDB" id="A0AA46UPM3"/>
<feature type="binding site" evidence="4">
    <location>
        <position position="84"/>
    </location>
    <ligand>
        <name>a divalent metal cation</name>
        <dbReference type="ChEBI" id="CHEBI:60240"/>
        <label>1</label>
    </ligand>
</feature>
<dbReference type="InterPro" id="IPR049677">
    <property type="entry name" value="QatD"/>
</dbReference>
<evidence type="ECO:0000256" key="1">
    <source>
        <dbReference type="ARBA" id="ARBA00009275"/>
    </source>
</evidence>
<dbReference type="GO" id="GO:0016788">
    <property type="term" value="F:hydrolase activity, acting on ester bonds"/>
    <property type="evidence" value="ECO:0007669"/>
    <property type="project" value="InterPro"/>
</dbReference>
<dbReference type="GO" id="GO:0046872">
    <property type="term" value="F:metal ion binding"/>
    <property type="evidence" value="ECO:0007669"/>
    <property type="project" value="UniProtKB-KW"/>
</dbReference>
<dbReference type="InterPro" id="IPR032466">
    <property type="entry name" value="Metal_Hydrolase"/>
</dbReference>
<organism evidence="5 6">
    <name type="scientific">Vibrio parahaemolyticus</name>
    <dbReference type="NCBI Taxonomy" id="670"/>
    <lineage>
        <taxon>Bacteria</taxon>
        <taxon>Pseudomonadati</taxon>
        <taxon>Pseudomonadota</taxon>
        <taxon>Gammaproteobacteria</taxon>
        <taxon>Vibrionales</taxon>
        <taxon>Vibrionaceae</taxon>
        <taxon>Vibrio</taxon>
    </lineage>
</organism>
<sequence>MIDFHCHLDLYSNCHEVAEEVRKRGIYLLSVTTTPSAFDGTRQLEGDGTRIRTALGLHPQLAHERISELGLFEELVNETKYIGEIGLDGSKEFRSYFEPQHIVLDKILESCTRSGGKILSVHSRGAASEVLSKLRYYADAGIPVLHWFTGTKSQLQTAIDLGCWFSIGPAMLMSKRSVELVTMIPKNRILTETDGPFARLHRSALMPWDVEVVEDQLAKLWEKDTATTKARLYDNLRTLVQSI</sequence>
<dbReference type="PROSITE" id="PS01091">
    <property type="entry name" value="TATD_3"/>
    <property type="match status" value="1"/>
</dbReference>
<feature type="binding site" evidence="4">
    <location>
        <position position="194"/>
    </location>
    <ligand>
        <name>a divalent metal cation</name>
        <dbReference type="ChEBI" id="CHEBI:60240"/>
        <label>1</label>
    </ligand>
</feature>
<evidence type="ECO:0000256" key="2">
    <source>
        <dbReference type="ARBA" id="ARBA00022723"/>
    </source>
</evidence>
<feature type="binding site" evidence="4">
    <location>
        <position position="146"/>
    </location>
    <ligand>
        <name>a divalent metal cation</name>
        <dbReference type="ChEBI" id="CHEBI:60240"/>
        <label>2</label>
    </ligand>
</feature>
<dbReference type="PANTHER" id="PTHR46317:SF1">
    <property type="entry name" value="HYDROLASE, TATD FAMILY"/>
    <property type="match status" value="1"/>
</dbReference>
<keyword evidence="2 4" id="KW-0479">Metal-binding</keyword>
<gene>
    <name evidence="5" type="ORF">M5598_18920</name>
</gene>